<dbReference type="GO" id="GO:0030246">
    <property type="term" value="F:carbohydrate binding"/>
    <property type="evidence" value="ECO:0007669"/>
    <property type="project" value="UniProtKB-KW"/>
</dbReference>
<proteinExistence type="inferred from homology"/>
<dbReference type="InterPro" id="IPR001220">
    <property type="entry name" value="Legume_lectin_dom"/>
</dbReference>
<dbReference type="InterPro" id="IPR050258">
    <property type="entry name" value="Leguminous_Lectin"/>
</dbReference>
<feature type="chain" id="PRO_5042261062" description="Legume lectin domain-containing protein" evidence="4">
    <location>
        <begin position="26"/>
        <end position="324"/>
    </location>
</feature>
<gene>
    <name evidence="6" type="ORF">C2S53_010873</name>
</gene>
<keyword evidence="4" id="KW-0732">Signal</keyword>
<keyword evidence="7" id="KW-1185">Reference proteome</keyword>
<sequence length="324" mass="35951">MSSSSFCRYLLAYFLLNLYLQSKAASTNLPFLFNNFGKDSNFESNLALYGDVVVSNDNGSLQIAGRIIYKKPINLVEIKSGNLVSFTNYFVFNVSGEKGGGLAFLMLPFGLSFDVFGGGSMGAFREREMKFLSVEFDATREDGHDERDGGVNESENHVGISVGLELKSGEMLQAWVDYEASGKRLEVRLSKLGNTKPLDPLLSYPIDLGMMWRGKAVAVGLSSSRMINLYSWGFRPRIAPQWMHSEPLDPEELMGKREDVRVAKSGRCSLTTLFALILGVGFAALGCFLILLVWTMLGRRRPVVPEEFAARAKESDVPEKYTDP</sequence>
<protein>
    <recommendedName>
        <fullName evidence="5">Legume lectin domain-containing protein</fullName>
    </recommendedName>
</protein>
<keyword evidence="2" id="KW-0430">Lectin</keyword>
<dbReference type="PANTHER" id="PTHR32401">
    <property type="entry name" value="CONCANAVALIN A-LIKE LECTIN FAMILY PROTEIN"/>
    <property type="match status" value="1"/>
</dbReference>
<evidence type="ECO:0000256" key="4">
    <source>
        <dbReference type="SAM" id="SignalP"/>
    </source>
</evidence>
<organism evidence="6 7">
    <name type="scientific">Perilla frutescens var. hirtella</name>
    <name type="common">Perilla citriodora</name>
    <name type="synonym">Perilla setoyensis</name>
    <dbReference type="NCBI Taxonomy" id="608512"/>
    <lineage>
        <taxon>Eukaryota</taxon>
        <taxon>Viridiplantae</taxon>
        <taxon>Streptophyta</taxon>
        <taxon>Embryophyta</taxon>
        <taxon>Tracheophyta</taxon>
        <taxon>Spermatophyta</taxon>
        <taxon>Magnoliopsida</taxon>
        <taxon>eudicotyledons</taxon>
        <taxon>Gunneridae</taxon>
        <taxon>Pentapetalae</taxon>
        <taxon>asterids</taxon>
        <taxon>lamiids</taxon>
        <taxon>Lamiales</taxon>
        <taxon>Lamiaceae</taxon>
        <taxon>Nepetoideae</taxon>
        <taxon>Elsholtzieae</taxon>
        <taxon>Perilla</taxon>
    </lineage>
</organism>
<name>A0AAD4P2S5_PERFH</name>
<feature type="signal peptide" evidence="4">
    <location>
        <begin position="1"/>
        <end position="25"/>
    </location>
</feature>
<evidence type="ECO:0000256" key="3">
    <source>
        <dbReference type="SAM" id="Phobius"/>
    </source>
</evidence>
<evidence type="ECO:0000313" key="7">
    <source>
        <dbReference type="Proteomes" id="UP001190926"/>
    </source>
</evidence>
<feature type="transmembrane region" description="Helical" evidence="3">
    <location>
        <begin position="273"/>
        <end position="294"/>
    </location>
</feature>
<dbReference type="Gene3D" id="2.60.120.200">
    <property type="match status" value="1"/>
</dbReference>
<dbReference type="SUPFAM" id="SSF49899">
    <property type="entry name" value="Concanavalin A-like lectins/glucanases"/>
    <property type="match status" value="1"/>
</dbReference>
<accession>A0AAD4P2S5</accession>
<reference evidence="6 7" key="1">
    <citation type="journal article" date="2021" name="Nat. Commun.">
        <title>Incipient diploidization of the medicinal plant Perilla within 10,000 years.</title>
        <authorList>
            <person name="Zhang Y."/>
            <person name="Shen Q."/>
            <person name="Leng L."/>
            <person name="Zhang D."/>
            <person name="Chen S."/>
            <person name="Shi Y."/>
            <person name="Ning Z."/>
            <person name="Chen S."/>
        </authorList>
    </citation>
    <scope>NUCLEOTIDE SEQUENCE [LARGE SCALE GENOMIC DNA]</scope>
    <source>
        <strain evidence="7">cv. PC099</strain>
    </source>
</reference>
<dbReference type="Proteomes" id="UP001190926">
    <property type="component" value="Unassembled WGS sequence"/>
</dbReference>
<comment type="similarity">
    <text evidence="1">Belongs to the leguminous lectin family.</text>
</comment>
<dbReference type="CDD" id="cd06899">
    <property type="entry name" value="lectin_legume_LecRK_Arcelin_ConA"/>
    <property type="match status" value="1"/>
</dbReference>
<dbReference type="InterPro" id="IPR013320">
    <property type="entry name" value="ConA-like_dom_sf"/>
</dbReference>
<keyword evidence="3" id="KW-0472">Membrane</keyword>
<evidence type="ECO:0000313" key="6">
    <source>
        <dbReference type="EMBL" id="KAH6824798.1"/>
    </source>
</evidence>
<dbReference type="EMBL" id="SDAM02000322">
    <property type="protein sequence ID" value="KAH6824798.1"/>
    <property type="molecule type" value="Genomic_DNA"/>
</dbReference>
<feature type="domain" description="Legume lectin" evidence="5">
    <location>
        <begin position="30"/>
        <end position="244"/>
    </location>
</feature>
<evidence type="ECO:0000259" key="5">
    <source>
        <dbReference type="Pfam" id="PF00139"/>
    </source>
</evidence>
<evidence type="ECO:0000256" key="2">
    <source>
        <dbReference type="ARBA" id="ARBA00022734"/>
    </source>
</evidence>
<dbReference type="AlphaFoldDB" id="A0AAD4P2S5"/>
<evidence type="ECO:0000256" key="1">
    <source>
        <dbReference type="ARBA" id="ARBA00007606"/>
    </source>
</evidence>
<dbReference type="Pfam" id="PF00139">
    <property type="entry name" value="Lectin_legB"/>
    <property type="match status" value="1"/>
</dbReference>
<dbReference type="PANTHER" id="PTHR32401:SF16">
    <property type="entry name" value="CONCANAVALIN A-LIKE LECTIN FAMILY PROTEIN"/>
    <property type="match status" value="1"/>
</dbReference>
<keyword evidence="3" id="KW-0812">Transmembrane</keyword>
<keyword evidence="3" id="KW-1133">Transmembrane helix</keyword>
<comment type="caution">
    <text evidence="6">The sequence shown here is derived from an EMBL/GenBank/DDBJ whole genome shotgun (WGS) entry which is preliminary data.</text>
</comment>